<dbReference type="InterPro" id="IPR051164">
    <property type="entry name" value="NmrA-like_oxidored"/>
</dbReference>
<keyword evidence="2" id="KW-0521">NADP</keyword>
<dbReference type="Gene3D" id="3.90.25.10">
    <property type="entry name" value="UDP-galactose 4-epimerase, domain 1"/>
    <property type="match status" value="1"/>
</dbReference>
<dbReference type="SUPFAM" id="SSF51735">
    <property type="entry name" value="NAD(P)-binding Rossmann-fold domains"/>
    <property type="match status" value="1"/>
</dbReference>
<dbReference type="Proteomes" id="UP000015100">
    <property type="component" value="Unassembled WGS sequence"/>
</dbReference>
<protein>
    <recommendedName>
        <fullName evidence="3">NmrA-like domain-containing protein</fullName>
    </recommendedName>
</protein>
<evidence type="ECO:0000256" key="2">
    <source>
        <dbReference type="ARBA" id="ARBA00022857"/>
    </source>
</evidence>
<organism evidence="4 5">
    <name type="scientific">Dactylellina haptotyla (strain CBS 200.50)</name>
    <name type="common">Nematode-trapping fungus</name>
    <name type="synonym">Monacrosporium haptotylum</name>
    <dbReference type="NCBI Taxonomy" id="1284197"/>
    <lineage>
        <taxon>Eukaryota</taxon>
        <taxon>Fungi</taxon>
        <taxon>Dikarya</taxon>
        <taxon>Ascomycota</taxon>
        <taxon>Pezizomycotina</taxon>
        <taxon>Orbiliomycetes</taxon>
        <taxon>Orbiliales</taxon>
        <taxon>Orbiliaceae</taxon>
        <taxon>Dactylellina</taxon>
    </lineage>
</organism>
<evidence type="ECO:0000313" key="5">
    <source>
        <dbReference type="Proteomes" id="UP000015100"/>
    </source>
</evidence>
<dbReference type="AlphaFoldDB" id="S8BXI8"/>
<dbReference type="eggNOG" id="ENOG502S0JD">
    <property type="taxonomic scope" value="Eukaryota"/>
</dbReference>
<dbReference type="Pfam" id="PF05368">
    <property type="entry name" value="NmrA"/>
    <property type="match status" value="1"/>
</dbReference>
<dbReference type="EMBL" id="AQGS01000055">
    <property type="protein sequence ID" value="EPS44238.1"/>
    <property type="molecule type" value="Genomic_DNA"/>
</dbReference>
<evidence type="ECO:0000313" key="4">
    <source>
        <dbReference type="EMBL" id="EPS44238.1"/>
    </source>
</evidence>
<dbReference type="CDD" id="cd05251">
    <property type="entry name" value="NmrA_like_SDR_a"/>
    <property type="match status" value="1"/>
</dbReference>
<dbReference type="Gene3D" id="3.40.50.720">
    <property type="entry name" value="NAD(P)-binding Rossmann-like Domain"/>
    <property type="match status" value="1"/>
</dbReference>
<gene>
    <name evidence="4" type="ORF">H072_1758</name>
</gene>
<comment type="caution">
    <text evidence="4">The sequence shown here is derived from an EMBL/GenBank/DDBJ whole genome shotgun (WGS) entry which is preliminary data.</text>
</comment>
<dbReference type="OrthoDB" id="419598at2759"/>
<evidence type="ECO:0000256" key="1">
    <source>
        <dbReference type="ARBA" id="ARBA00006328"/>
    </source>
</evidence>
<proteinExistence type="inferred from homology"/>
<dbReference type="PANTHER" id="PTHR42748">
    <property type="entry name" value="NITROGEN METABOLITE REPRESSION PROTEIN NMRA FAMILY MEMBER"/>
    <property type="match status" value="1"/>
</dbReference>
<dbReference type="InterPro" id="IPR036291">
    <property type="entry name" value="NAD(P)-bd_dom_sf"/>
</dbReference>
<reference evidence="4 5" key="1">
    <citation type="journal article" date="2013" name="PLoS Genet.">
        <title>Genomic mechanisms accounting for the adaptation to parasitism in nematode-trapping fungi.</title>
        <authorList>
            <person name="Meerupati T."/>
            <person name="Andersson K.M."/>
            <person name="Friman E."/>
            <person name="Kumar D."/>
            <person name="Tunlid A."/>
            <person name="Ahren D."/>
        </authorList>
    </citation>
    <scope>NUCLEOTIDE SEQUENCE [LARGE SCALE GENOMIC DNA]</scope>
    <source>
        <strain evidence="4 5">CBS 200.50</strain>
    </source>
</reference>
<accession>S8BXI8</accession>
<keyword evidence="5" id="KW-1185">Reference proteome</keyword>
<dbReference type="GO" id="GO:0005634">
    <property type="term" value="C:nucleus"/>
    <property type="evidence" value="ECO:0007669"/>
    <property type="project" value="TreeGrafter"/>
</dbReference>
<reference evidence="5" key="2">
    <citation type="submission" date="2013-04" db="EMBL/GenBank/DDBJ databases">
        <title>Genomic mechanisms accounting for the adaptation to parasitism in nematode-trapping fungi.</title>
        <authorList>
            <person name="Ahren D.G."/>
        </authorList>
    </citation>
    <scope>NUCLEOTIDE SEQUENCE [LARGE SCALE GENOMIC DNA]</scope>
    <source>
        <strain evidence="5">CBS 200.50</strain>
    </source>
</reference>
<evidence type="ECO:0000259" key="3">
    <source>
        <dbReference type="Pfam" id="PF05368"/>
    </source>
</evidence>
<name>S8BXI8_DACHA</name>
<comment type="similarity">
    <text evidence="1">Belongs to the NmrA-type oxidoreductase family.</text>
</comment>
<dbReference type="HOGENOM" id="CLU_007383_8_4_1"/>
<feature type="domain" description="NmrA-like" evidence="3">
    <location>
        <begin position="1"/>
        <end position="233"/>
    </location>
</feature>
<dbReference type="OMA" id="IDCRDIG"/>
<dbReference type="InterPro" id="IPR008030">
    <property type="entry name" value="NmrA-like"/>
</dbReference>
<sequence length="286" mass="31303">MSKTILISGVTGKQGGALLQALQSYPEYSSLSIRAIVRDPAAASQKFGSAGISFHKANLTDKASLESAMAGVDTAFLVTIPRPNAEAEVTQGKTFIDAAKAAGVKYIVFSSVGSAERDTGVPHFDSKREVEKYLADSGIAYSIIRPVAFMDGLPLQGAGRFFALGIFKATLKGNKIQLIAVKDIGIWLAKAIMDPQGWKSKEVELAGDNLNVTEILDVYEKVQGSRPWVAWLPLFLINLMLPKDFSLMFKFFREDGYRANIPELKKTHPELMSFEDYLLESSKKTN</sequence>
<dbReference type="PANTHER" id="PTHR42748:SF7">
    <property type="entry name" value="NMRA LIKE REDOX SENSOR 1-RELATED"/>
    <property type="match status" value="1"/>
</dbReference>
<dbReference type="STRING" id="1284197.S8BXI8"/>